<dbReference type="InterPro" id="IPR036962">
    <property type="entry name" value="Glyco_hydro_3_N_sf"/>
</dbReference>
<gene>
    <name evidence="5" type="primary">eryBI</name>
    <name evidence="5" type="ordered locus">SACE_0732</name>
</gene>
<evidence type="ECO:0000259" key="3">
    <source>
        <dbReference type="SMART" id="SM00758"/>
    </source>
</evidence>
<protein>
    <submittedName>
        <fullName evidence="5">Beta-D-glucosidase</fullName>
        <ecNumber evidence="5">3.2.1.21</ecNumber>
    </submittedName>
</protein>
<organism evidence="5 6">
    <name type="scientific">Saccharopolyspora erythraea (strain ATCC 11635 / DSM 40517 / JCM 4748 / NBRC 13426 / NCIMB 8594 / NRRL 2338)</name>
    <dbReference type="NCBI Taxonomy" id="405948"/>
    <lineage>
        <taxon>Bacteria</taxon>
        <taxon>Bacillati</taxon>
        <taxon>Actinomycetota</taxon>
        <taxon>Actinomycetes</taxon>
        <taxon>Pseudonocardiales</taxon>
        <taxon>Pseudonocardiaceae</taxon>
        <taxon>Saccharopolyspora</taxon>
    </lineage>
</organism>
<dbReference type="Gene3D" id="3.20.20.300">
    <property type="entry name" value="Glycoside hydrolase, family 3, N-terminal domain"/>
    <property type="match status" value="1"/>
</dbReference>
<dbReference type="Gene3D" id="2.60.120.380">
    <property type="match status" value="1"/>
</dbReference>
<dbReference type="RefSeq" id="WP_011873141.1">
    <property type="nucleotide sequence ID" value="NC_009142.1"/>
</dbReference>
<dbReference type="CAZy" id="GH3">
    <property type="family name" value="Glycoside Hydrolase Family 3"/>
</dbReference>
<dbReference type="InterPro" id="IPR011658">
    <property type="entry name" value="PA14_dom"/>
</dbReference>
<dbReference type="KEGG" id="sen:SACE_0732"/>
<dbReference type="eggNOG" id="COG1472">
    <property type="taxonomic scope" value="Bacteria"/>
</dbReference>
<dbReference type="PANTHER" id="PTHR42715">
    <property type="entry name" value="BETA-GLUCOSIDASE"/>
    <property type="match status" value="1"/>
</dbReference>
<feature type="domain" description="PA14" evidence="3">
    <location>
        <begin position="413"/>
        <end position="540"/>
    </location>
</feature>
<evidence type="ECO:0000259" key="4">
    <source>
        <dbReference type="SMART" id="SM01217"/>
    </source>
</evidence>
<evidence type="ECO:0000313" key="5">
    <source>
        <dbReference type="EMBL" id="CAM00073.1"/>
    </source>
</evidence>
<dbReference type="Proteomes" id="UP000006728">
    <property type="component" value="Chromosome"/>
</dbReference>
<dbReference type="Pfam" id="PF00933">
    <property type="entry name" value="Glyco_hydro_3"/>
    <property type="match status" value="1"/>
</dbReference>
<dbReference type="PANTHER" id="PTHR42715:SF10">
    <property type="entry name" value="BETA-GLUCOSIDASE"/>
    <property type="match status" value="1"/>
</dbReference>
<evidence type="ECO:0000256" key="1">
    <source>
        <dbReference type="ARBA" id="ARBA00005336"/>
    </source>
</evidence>
<dbReference type="InterPro" id="IPR036881">
    <property type="entry name" value="Glyco_hydro_3_C_sf"/>
</dbReference>
<dbReference type="AlphaFoldDB" id="A4F7P9"/>
<dbReference type="GO" id="GO:0008422">
    <property type="term" value="F:beta-glucosidase activity"/>
    <property type="evidence" value="ECO:0007669"/>
    <property type="project" value="UniProtKB-EC"/>
</dbReference>
<dbReference type="SMART" id="SM01217">
    <property type="entry name" value="Fn3_like"/>
    <property type="match status" value="1"/>
</dbReference>
<dbReference type="InterPro" id="IPR026891">
    <property type="entry name" value="Fn3-like"/>
</dbReference>
<dbReference type="SUPFAM" id="SSF52279">
    <property type="entry name" value="Beta-D-glucan exohydrolase, C-terminal domain"/>
    <property type="match status" value="1"/>
</dbReference>
<name>A4F7P9_SACEN</name>
<evidence type="ECO:0000256" key="2">
    <source>
        <dbReference type="ARBA" id="ARBA00022801"/>
    </source>
</evidence>
<dbReference type="Pfam" id="PF01915">
    <property type="entry name" value="Glyco_hydro_3_C"/>
    <property type="match status" value="1"/>
</dbReference>
<comment type="similarity">
    <text evidence="1">Belongs to the glycosyl hydrolase 3 family.</text>
</comment>
<reference evidence="5 6" key="1">
    <citation type="journal article" date="2007" name="Nat. Biotechnol.">
        <title>Complete genome sequence of the erythromycin-producing bacterium Saccharopolyspora erythraea NRRL23338.</title>
        <authorList>
            <person name="Oliynyk M."/>
            <person name="Samborskyy M."/>
            <person name="Lester J.B."/>
            <person name="Mironenko T."/>
            <person name="Scott N."/>
            <person name="Dickens S."/>
            <person name="Haydock S.F."/>
            <person name="Leadlay P.F."/>
        </authorList>
    </citation>
    <scope>NUCLEOTIDE SEQUENCE [LARGE SCALE GENOMIC DNA]</scope>
    <source>
        <strain evidence="6">ATCC 11635 / DSM 40517 / JCM 4748 / NBRC 13426 / NCIMB 8594 / NRRL 2338</strain>
    </source>
</reference>
<accession>A4F7P9</accession>
<dbReference type="STRING" id="405948.SACE_0732"/>
<dbReference type="Gene3D" id="2.60.40.10">
    <property type="entry name" value="Immunoglobulins"/>
    <property type="match status" value="1"/>
</dbReference>
<dbReference type="InterPro" id="IPR013783">
    <property type="entry name" value="Ig-like_fold"/>
</dbReference>
<dbReference type="InterPro" id="IPR050288">
    <property type="entry name" value="Cellulose_deg_GH3"/>
</dbReference>
<keyword evidence="5" id="KW-0326">Glycosidase</keyword>
<evidence type="ECO:0000313" key="6">
    <source>
        <dbReference type="Proteomes" id="UP000006728"/>
    </source>
</evidence>
<dbReference type="OrthoDB" id="3187421at2"/>
<dbReference type="EC" id="3.2.1.21" evidence="5"/>
<dbReference type="GO" id="GO:0005975">
    <property type="term" value="P:carbohydrate metabolic process"/>
    <property type="evidence" value="ECO:0007669"/>
    <property type="project" value="InterPro"/>
</dbReference>
<dbReference type="HOGENOM" id="CLU_004542_4_2_11"/>
<feature type="domain" description="Fibronectin type III-like" evidence="4">
    <location>
        <begin position="726"/>
        <end position="797"/>
    </location>
</feature>
<dbReference type="InterPro" id="IPR001764">
    <property type="entry name" value="Glyco_hydro_3_N"/>
</dbReference>
<dbReference type="SUPFAM" id="SSF51445">
    <property type="entry name" value="(Trans)glycosidases"/>
    <property type="match status" value="1"/>
</dbReference>
<dbReference type="Pfam" id="PF14310">
    <property type="entry name" value="Fn3-like"/>
    <property type="match status" value="1"/>
</dbReference>
<sequence>MTGGERVKRLVIRIAPLLLVVPLLVAAVSPVRHSQRVDELIGQLTLDEKLSFVYWDYNEKDPLAKLWLPGVPRLGIPQIRGTDGPAGVTIHQPAIAMPAPVALASAFDDRLAHEYGTVLGREGRAFEQDIILGPMVNNIRVPQAGRNFETFSEDPLVTARTAAAQIRGIHSQGLMTSAKHYAANTQETDRFTIDVDVDQRTLRELELPGFEAAVAAGATSVMCAYPKVNGTHACGHRQLLTEILKEQWGFKGWVMSDWTATHATEDLVAGLDQEMGVEVREDGSLFRGKYLGEALKKAIREGRIPESALDASVRRILTQFERFGLLDETKPPRPERDVAGGTRIAQEVAESGAVLLRNEGGVLPLDPAAGQDIAVIGPSAQQPKVTGLGSSYVEPDFANAPLDTITQRVGSGGRVGYSVGEELKGAPIPETALQPAFVPGEVTPPPSGGVIYDGRLKVDADGLYRIAARIDGGNGSLQIDGGAPIGVGDVFGPLTSVPVWLTKGEHTIQMTGAAPVGGGSLDVDLTWVTPGHAQREFDAAVERARDSDVAVVFAYDDGAETADRTSLSLPGTQDKLIDAVASVNPNTVVVLNTGSSVTMPWLDKTRAVLDMWYPGQAGAEATTALLFGDAEPGGRLTQTFPVSQERTPVGGDPARFPGVDGKVHYSEGIFSGYRWYDREGVDPLFPFGHGLSYTTFERTDPVVERTRDGLDVTVTVRNTGQRRGSDVVQVYLGPSPQVPLDQAPRQLAGYQKVELAPGETKRVRVHVAERALQHWDEAAGGWKLGGGKRAVEIGSSSRDIDLRADINL</sequence>
<dbReference type="SMART" id="SM00758">
    <property type="entry name" value="PA14"/>
    <property type="match status" value="1"/>
</dbReference>
<keyword evidence="6" id="KW-1185">Reference proteome</keyword>
<keyword evidence="2 5" id="KW-0378">Hydrolase</keyword>
<dbReference type="EMBL" id="AM420293">
    <property type="protein sequence ID" value="CAM00073.1"/>
    <property type="molecule type" value="Genomic_DNA"/>
</dbReference>
<dbReference type="InterPro" id="IPR017853">
    <property type="entry name" value="GH"/>
</dbReference>
<dbReference type="PRINTS" id="PR00133">
    <property type="entry name" value="GLHYDRLASE3"/>
</dbReference>
<dbReference type="Gene3D" id="3.40.50.1700">
    <property type="entry name" value="Glycoside hydrolase family 3 C-terminal domain"/>
    <property type="match status" value="1"/>
</dbReference>
<dbReference type="InterPro" id="IPR002772">
    <property type="entry name" value="Glyco_hydro_3_C"/>
</dbReference>
<proteinExistence type="inferred from homology"/>